<dbReference type="InParanoid" id="A0A7M7PEM5"/>
<evidence type="ECO:0000256" key="3">
    <source>
        <dbReference type="ARBA" id="ARBA00022692"/>
    </source>
</evidence>
<keyword evidence="9" id="KW-1185">Reference proteome</keyword>
<keyword evidence="3 7" id="KW-0812">Transmembrane</keyword>
<dbReference type="InterPro" id="IPR007237">
    <property type="entry name" value="CD20-like"/>
</dbReference>
<keyword evidence="4 7" id="KW-1133">Transmembrane helix</keyword>
<dbReference type="Proteomes" id="UP000007110">
    <property type="component" value="Unassembled WGS sequence"/>
</dbReference>
<evidence type="ECO:0000256" key="5">
    <source>
        <dbReference type="ARBA" id="ARBA00023136"/>
    </source>
</evidence>
<comment type="similarity">
    <text evidence="2">Belongs to the MS4A family.</text>
</comment>
<keyword evidence="5 7" id="KW-0472">Membrane</keyword>
<evidence type="ECO:0000256" key="2">
    <source>
        <dbReference type="ARBA" id="ARBA00009565"/>
    </source>
</evidence>
<feature type="region of interest" description="Disordered" evidence="6">
    <location>
        <begin position="266"/>
        <end position="311"/>
    </location>
</feature>
<dbReference type="EnsemblMetazoa" id="XM_030993392">
    <property type="protein sequence ID" value="XP_030849252"/>
    <property type="gene ID" value="LOC100891047"/>
</dbReference>
<dbReference type="KEGG" id="spu:100891047"/>
<organism evidence="8 9">
    <name type="scientific">Strongylocentrotus purpuratus</name>
    <name type="common">Purple sea urchin</name>
    <dbReference type="NCBI Taxonomy" id="7668"/>
    <lineage>
        <taxon>Eukaryota</taxon>
        <taxon>Metazoa</taxon>
        <taxon>Echinodermata</taxon>
        <taxon>Eleutherozoa</taxon>
        <taxon>Echinozoa</taxon>
        <taxon>Echinoidea</taxon>
        <taxon>Euechinoidea</taxon>
        <taxon>Echinacea</taxon>
        <taxon>Camarodonta</taxon>
        <taxon>Echinidea</taxon>
        <taxon>Strongylocentrotidae</taxon>
        <taxon>Strongylocentrotus</taxon>
    </lineage>
</organism>
<reference evidence="8" key="2">
    <citation type="submission" date="2021-01" db="UniProtKB">
        <authorList>
            <consortium name="EnsemblMetazoa"/>
        </authorList>
    </citation>
    <scope>IDENTIFICATION</scope>
</reference>
<dbReference type="GeneID" id="100891047"/>
<dbReference type="OMA" id="IWCGIWI"/>
<proteinExistence type="inferred from homology"/>
<dbReference type="PANTHER" id="PTHR23320:SF165">
    <property type="entry name" value="MARVEL DOMAIN-CONTAINING PROTEIN"/>
    <property type="match status" value="1"/>
</dbReference>
<dbReference type="PANTHER" id="PTHR23320">
    <property type="entry name" value="MEMBRANE-SPANNING 4-DOMAINS SUBFAMILY A MS4A -RELATED"/>
    <property type="match status" value="1"/>
</dbReference>
<protein>
    <submittedName>
        <fullName evidence="8">Uncharacterized protein</fullName>
    </submittedName>
</protein>
<dbReference type="InterPro" id="IPR030417">
    <property type="entry name" value="MS4A"/>
</dbReference>
<name>A0A7M7PEM5_STRPU</name>
<feature type="transmembrane region" description="Helical" evidence="7">
    <location>
        <begin position="26"/>
        <end position="50"/>
    </location>
</feature>
<reference evidence="9" key="1">
    <citation type="submission" date="2015-02" db="EMBL/GenBank/DDBJ databases">
        <title>Genome sequencing for Strongylocentrotus purpuratus.</title>
        <authorList>
            <person name="Murali S."/>
            <person name="Liu Y."/>
            <person name="Vee V."/>
            <person name="English A."/>
            <person name="Wang M."/>
            <person name="Skinner E."/>
            <person name="Han Y."/>
            <person name="Muzny D.M."/>
            <person name="Worley K.C."/>
            <person name="Gibbs R.A."/>
        </authorList>
    </citation>
    <scope>NUCLEOTIDE SEQUENCE</scope>
</reference>
<evidence type="ECO:0000256" key="4">
    <source>
        <dbReference type="ARBA" id="ARBA00022989"/>
    </source>
</evidence>
<dbReference type="AlphaFoldDB" id="A0A7M7PEM5"/>
<dbReference type="GO" id="GO:0016020">
    <property type="term" value="C:membrane"/>
    <property type="evidence" value="ECO:0007669"/>
    <property type="project" value="UniProtKB-SubCell"/>
</dbReference>
<dbReference type="RefSeq" id="XP_030849252.1">
    <property type="nucleotide sequence ID" value="XM_030993392.1"/>
</dbReference>
<evidence type="ECO:0000256" key="1">
    <source>
        <dbReference type="ARBA" id="ARBA00004141"/>
    </source>
</evidence>
<evidence type="ECO:0000256" key="7">
    <source>
        <dbReference type="SAM" id="Phobius"/>
    </source>
</evidence>
<feature type="transmembrane region" description="Helical" evidence="7">
    <location>
        <begin position="156"/>
        <end position="176"/>
    </location>
</feature>
<evidence type="ECO:0000313" key="8">
    <source>
        <dbReference type="EnsemblMetazoa" id="XP_030849252"/>
    </source>
</evidence>
<accession>A0A7M7PEM5</accession>
<feature type="transmembrane region" description="Helical" evidence="7">
    <location>
        <begin position="56"/>
        <end position="74"/>
    </location>
</feature>
<evidence type="ECO:0000313" key="9">
    <source>
        <dbReference type="Proteomes" id="UP000007110"/>
    </source>
</evidence>
<evidence type="ECO:0000256" key="6">
    <source>
        <dbReference type="SAM" id="MobiDB-lite"/>
    </source>
</evidence>
<comment type="subcellular location">
    <subcellularLocation>
        <location evidence="1">Membrane</location>
        <topology evidence="1">Multi-pass membrane protein</topology>
    </subcellularLocation>
</comment>
<dbReference type="OrthoDB" id="7733275at2759"/>
<dbReference type="Pfam" id="PF04103">
    <property type="entry name" value="CD20"/>
    <property type="match status" value="1"/>
</dbReference>
<feature type="transmembrane region" description="Helical" evidence="7">
    <location>
        <begin position="86"/>
        <end position="110"/>
    </location>
</feature>
<sequence length="311" mass="33588">MSFVYGIPQQQNDVCSSYLGRIKRTAIVQLIGGCVLVVLGIVAIILLAAWSYFATAIWSGILIFGATGVVGILAGNNGNKCLIRTYMCMSIFGCLMGIAIFHMHIFAAILEDGQWRYVLDGRYYNWDYWNGCQPGDYYSFIPNCAKSESARKTFDALITITGFFLFVMCIVSASYGCCASCRGCESCCKKICCCDGSGCSQCCTPPPPPVTATFQPQGPTVATQGHQQVGMYIVQQGPAPVMQNPQVAMPMPSTTNQGQAPYYIVSPATQAPPQPQPIPGHMHAQQPNPDAPPTYYGAGHFPPVELPESKA</sequence>